<feature type="compositionally biased region" description="Acidic residues" evidence="1">
    <location>
        <begin position="177"/>
        <end position="191"/>
    </location>
</feature>
<feature type="compositionally biased region" description="Basic and acidic residues" evidence="1">
    <location>
        <begin position="1"/>
        <end position="10"/>
    </location>
</feature>
<evidence type="ECO:0000256" key="1">
    <source>
        <dbReference type="SAM" id="MobiDB-lite"/>
    </source>
</evidence>
<evidence type="ECO:0000313" key="2">
    <source>
        <dbReference type="EMBL" id="RMX85830.1"/>
    </source>
</evidence>
<feature type="compositionally biased region" description="Acidic residues" evidence="1">
    <location>
        <begin position="135"/>
        <end position="156"/>
    </location>
</feature>
<accession>A0A3M6X5D7</accession>
<reference evidence="2 3" key="1">
    <citation type="journal article" date="2018" name="BMC Genomics">
        <title>Genomic evidence for intraspecific hybridization in a clonal and extremely halotolerant yeast.</title>
        <authorList>
            <person name="Gostincar C."/>
            <person name="Stajich J.E."/>
            <person name="Zupancic J."/>
            <person name="Zalar P."/>
            <person name="Gunde-Cimerman N."/>
        </authorList>
    </citation>
    <scope>NUCLEOTIDE SEQUENCE [LARGE SCALE GENOMIC DNA]</scope>
    <source>
        <strain evidence="2 3">EXF-6656</strain>
    </source>
</reference>
<feature type="region of interest" description="Disordered" evidence="1">
    <location>
        <begin position="1"/>
        <end position="23"/>
    </location>
</feature>
<organism evidence="2 3">
    <name type="scientific">Hortaea werneckii</name>
    <name type="common">Black yeast</name>
    <name type="synonym">Cladosporium werneckii</name>
    <dbReference type="NCBI Taxonomy" id="91943"/>
    <lineage>
        <taxon>Eukaryota</taxon>
        <taxon>Fungi</taxon>
        <taxon>Dikarya</taxon>
        <taxon>Ascomycota</taxon>
        <taxon>Pezizomycotina</taxon>
        <taxon>Dothideomycetes</taxon>
        <taxon>Dothideomycetidae</taxon>
        <taxon>Mycosphaerellales</taxon>
        <taxon>Teratosphaeriaceae</taxon>
        <taxon>Hortaea</taxon>
    </lineage>
</organism>
<dbReference type="OrthoDB" id="3938221at2759"/>
<dbReference type="EMBL" id="QWIJ01000198">
    <property type="protein sequence ID" value="RMX85830.1"/>
    <property type="molecule type" value="Genomic_DNA"/>
</dbReference>
<protein>
    <submittedName>
        <fullName evidence="2">Uncharacterized protein</fullName>
    </submittedName>
</protein>
<sequence length="263" mass="29202">MEGRGKEKGKGKSPTTAKSGFSNQMSLKEAYSLAHSAQCRLNIEASRPDRNLRFVVGHLMHYESLRLRIVEIEHDISRDQRAKAVQFQERMSAGQQKGSEGESRLRSQPSTGDLRNQQPRRKSPPPPHPSASTAQDDEDDDELPDDLLADDDEGEEGLGLQRFPSGSARPPQPPPDLEPDDDEDEDEDDYDPPSPEEPSEAALQFAMRNQPNEQLAKSYSQVHGCPCHRSQAPAIDRLWELRDDEKAAVGGRTRAVVEVAEGS</sequence>
<feature type="compositionally biased region" description="Polar residues" evidence="1">
    <location>
        <begin position="106"/>
        <end position="117"/>
    </location>
</feature>
<feature type="region of interest" description="Disordered" evidence="1">
    <location>
        <begin position="83"/>
        <end position="201"/>
    </location>
</feature>
<name>A0A3M6X5D7_HORWE</name>
<gene>
    <name evidence="2" type="ORF">D0869_03534</name>
</gene>
<comment type="caution">
    <text evidence="2">The sequence shown here is derived from an EMBL/GenBank/DDBJ whole genome shotgun (WGS) entry which is preliminary data.</text>
</comment>
<proteinExistence type="predicted"/>
<dbReference type="AlphaFoldDB" id="A0A3M6X5D7"/>
<feature type="compositionally biased region" description="Polar residues" evidence="1">
    <location>
        <begin position="13"/>
        <end position="23"/>
    </location>
</feature>
<dbReference type="Proteomes" id="UP000281245">
    <property type="component" value="Unassembled WGS sequence"/>
</dbReference>
<evidence type="ECO:0000313" key="3">
    <source>
        <dbReference type="Proteomes" id="UP000281245"/>
    </source>
</evidence>